<evidence type="ECO:0000259" key="8">
    <source>
        <dbReference type="PROSITE" id="PS50199"/>
    </source>
</evidence>
<dbReference type="InterPro" id="IPR001876">
    <property type="entry name" value="Znf_RanBP2"/>
</dbReference>
<dbReference type="GO" id="GO:0008270">
    <property type="term" value="F:zinc ion binding"/>
    <property type="evidence" value="ECO:0007669"/>
    <property type="project" value="UniProtKB-KW"/>
</dbReference>
<evidence type="ECO:0000256" key="1">
    <source>
        <dbReference type="ARBA" id="ARBA00004123"/>
    </source>
</evidence>
<dbReference type="CDD" id="cd16074">
    <property type="entry name" value="OCRE"/>
    <property type="match status" value="1"/>
</dbReference>
<dbReference type="EMBL" id="BLIY01000006">
    <property type="protein sequence ID" value="GFE53504.1"/>
    <property type="molecule type" value="Genomic_DNA"/>
</dbReference>
<accession>A0A9W5WU56</accession>
<dbReference type="PROSITE" id="PS50199">
    <property type="entry name" value="ZF_RANBP2_2"/>
    <property type="match status" value="1"/>
</dbReference>
<feature type="region of interest" description="Disordered" evidence="7">
    <location>
        <begin position="153"/>
        <end position="187"/>
    </location>
</feature>
<gene>
    <name evidence="9" type="ORF">BaOVIS_009080</name>
</gene>
<dbReference type="GO" id="GO:0003723">
    <property type="term" value="F:RNA binding"/>
    <property type="evidence" value="ECO:0007669"/>
    <property type="project" value="TreeGrafter"/>
</dbReference>
<keyword evidence="10" id="KW-1185">Reference proteome</keyword>
<dbReference type="PANTHER" id="PTHR13948">
    <property type="entry name" value="RNA-BINDING PROTEIN"/>
    <property type="match status" value="1"/>
</dbReference>
<comment type="subcellular location">
    <subcellularLocation>
        <location evidence="1">Nucleus</location>
    </subcellularLocation>
</comment>
<proteinExistence type="predicted"/>
<protein>
    <submittedName>
        <fullName evidence="9">RNA-binding protein 10</fullName>
    </submittedName>
</protein>
<evidence type="ECO:0000256" key="6">
    <source>
        <dbReference type="PROSITE-ProRule" id="PRU00322"/>
    </source>
</evidence>
<feature type="domain" description="RanBP2-type" evidence="8">
    <location>
        <begin position="399"/>
        <end position="428"/>
    </location>
</feature>
<dbReference type="Pfam" id="PF17780">
    <property type="entry name" value="OCRE"/>
    <property type="match status" value="1"/>
</dbReference>
<feature type="compositionally biased region" description="Basic and acidic residues" evidence="7">
    <location>
        <begin position="1"/>
        <end position="12"/>
    </location>
</feature>
<feature type="compositionally biased region" description="Polar residues" evidence="7">
    <location>
        <begin position="173"/>
        <end position="185"/>
    </location>
</feature>
<evidence type="ECO:0000256" key="4">
    <source>
        <dbReference type="ARBA" id="ARBA00022833"/>
    </source>
</evidence>
<dbReference type="GO" id="GO:0000398">
    <property type="term" value="P:mRNA splicing, via spliceosome"/>
    <property type="evidence" value="ECO:0007669"/>
    <property type="project" value="TreeGrafter"/>
</dbReference>
<keyword evidence="4" id="KW-0862">Zinc</keyword>
<dbReference type="SUPFAM" id="SSF90209">
    <property type="entry name" value="Ran binding protein zinc finger-like"/>
    <property type="match status" value="1"/>
</dbReference>
<keyword evidence="5" id="KW-0539">Nucleus</keyword>
<dbReference type="InterPro" id="IPR041591">
    <property type="entry name" value="OCRE"/>
</dbReference>
<organism evidence="9 10">
    <name type="scientific">Babesia ovis</name>
    <dbReference type="NCBI Taxonomy" id="5869"/>
    <lineage>
        <taxon>Eukaryota</taxon>
        <taxon>Sar</taxon>
        <taxon>Alveolata</taxon>
        <taxon>Apicomplexa</taxon>
        <taxon>Aconoidasida</taxon>
        <taxon>Piroplasmida</taxon>
        <taxon>Babesiidae</taxon>
        <taxon>Babesia</taxon>
    </lineage>
</organism>
<evidence type="ECO:0000313" key="10">
    <source>
        <dbReference type="Proteomes" id="UP001057455"/>
    </source>
</evidence>
<dbReference type="PANTHER" id="PTHR13948:SF3">
    <property type="entry name" value="FI21118P1"/>
    <property type="match status" value="1"/>
</dbReference>
<dbReference type="Proteomes" id="UP001057455">
    <property type="component" value="Unassembled WGS sequence"/>
</dbReference>
<dbReference type="PROSITE" id="PS01358">
    <property type="entry name" value="ZF_RANBP2_1"/>
    <property type="match status" value="1"/>
</dbReference>
<feature type="compositionally biased region" description="Basic and acidic residues" evidence="7">
    <location>
        <begin position="203"/>
        <end position="218"/>
    </location>
</feature>
<dbReference type="AlphaFoldDB" id="A0A9W5WU56"/>
<evidence type="ECO:0000256" key="2">
    <source>
        <dbReference type="ARBA" id="ARBA00022723"/>
    </source>
</evidence>
<evidence type="ECO:0000313" key="9">
    <source>
        <dbReference type="EMBL" id="GFE53504.1"/>
    </source>
</evidence>
<comment type="caution">
    <text evidence="9">The sequence shown here is derived from an EMBL/GenBank/DDBJ whole genome shotgun (WGS) entry which is preliminary data.</text>
</comment>
<evidence type="ECO:0000256" key="3">
    <source>
        <dbReference type="ARBA" id="ARBA00022771"/>
    </source>
</evidence>
<keyword evidence="2" id="KW-0479">Metal-binding</keyword>
<feature type="region of interest" description="Disordered" evidence="7">
    <location>
        <begin position="726"/>
        <end position="746"/>
    </location>
</feature>
<sequence length="855" mass="98810">MCAWERYDERNTSGRRQRRYYDESSGRSYGNERARVYDDGYDERDRRYSDYGYDERDRRYSDYGYDERDRRYSDYGYDERVRGYEDRGYDERDRRYSDYGYDERSRKYTYHDEYRDEHGYRKSYNEYEKSYDRPYSESHKVDNNTDSRIFQKHDSQTQPDDHNKDGSRVETHVSPQEQDYSTDVTYNYKDKHAARYLQKLVQREKQNDTNINKDDNVDNHNSNTENKQEWYMQSRYQQSGSKRSDNEKQETQGYCHHGKSRRYNSDETTERENSATVLLRNLETTVSAEDVESGVSDICIQNGFSAPNTVTINSTKGHYVTDAMMDVAVERYAVITFPSPANAARFMECVKSRKLEVNSREYYVEYDTLDVNTEKPRIETTMTYEDYKEYDAIMKKRLQSCDWICPTCRFVNFARRTQCFSCEAEKPSEKQLQSKNLLVDPAATVQKQMIHKNVTDVSSWVVLKGIPLAADPSNLVMMVCSSVPEGAAHLQRCVYVIDPQPTTKRGFMFCQFASAKPVTAFQEALGNKASALIQLQGTYLRLDAVRSLEKQVADELLKNVKTNTLKVHYEFHTETFQATPLTDEPSTKQVGNKECRTCKVRTTNVGTLEQLATSHSAPPGSLQYVNSWLGKVILLPNGKPDTARLTYDPNSDYFYDHHLGIYFDAASGFYISLNGEYYLWDEPSKSLVLAQQPGSDATKIDNTGGQTTSQLQGLLEAAMKAAQMTNENSHKPSHGIANQATTDGDQEEPMEIEDTQTTQPANMTNNRINMDVSRTFDLGMHSDDECDMEVDSIETDNKAEVDTATKTVQLQIRPLVVCLVCIRMFPDKARLELHERRSRYHQAILECESGTIQQK</sequence>
<feature type="compositionally biased region" description="Basic and acidic residues" evidence="7">
    <location>
        <begin position="19"/>
        <end position="48"/>
    </location>
</feature>
<dbReference type="SMART" id="SM00547">
    <property type="entry name" value="ZnF_RBZ"/>
    <property type="match status" value="1"/>
</dbReference>
<keyword evidence="3 6" id="KW-0863">Zinc-finger</keyword>
<dbReference type="OrthoDB" id="439808at2759"/>
<feature type="compositionally biased region" description="Basic and acidic residues" evidence="7">
    <location>
        <begin position="153"/>
        <end position="171"/>
    </location>
</feature>
<evidence type="ECO:0000256" key="7">
    <source>
        <dbReference type="SAM" id="MobiDB-lite"/>
    </source>
</evidence>
<dbReference type="InterPro" id="IPR036443">
    <property type="entry name" value="Znf_RanBP2_sf"/>
</dbReference>
<dbReference type="GO" id="GO:0005634">
    <property type="term" value="C:nucleus"/>
    <property type="evidence" value="ECO:0007669"/>
    <property type="project" value="UniProtKB-SubCell"/>
</dbReference>
<feature type="region of interest" description="Disordered" evidence="7">
    <location>
        <begin position="203"/>
        <end position="272"/>
    </location>
</feature>
<feature type="region of interest" description="Disordered" evidence="7">
    <location>
        <begin position="1"/>
        <end position="48"/>
    </location>
</feature>
<dbReference type="Pfam" id="PF00641">
    <property type="entry name" value="Zn_ribbon_RanBP"/>
    <property type="match status" value="1"/>
</dbReference>
<feature type="compositionally biased region" description="Basic and acidic residues" evidence="7">
    <location>
        <begin position="263"/>
        <end position="272"/>
    </location>
</feature>
<dbReference type="Gene3D" id="4.10.1060.10">
    <property type="entry name" value="Zinc finger, RanBP2-type"/>
    <property type="match status" value="1"/>
</dbReference>
<reference evidence="9" key="1">
    <citation type="submission" date="2019-12" db="EMBL/GenBank/DDBJ databases">
        <title>Genome sequence of Babesia ovis.</title>
        <authorList>
            <person name="Yamagishi J."/>
            <person name="Sevinc F."/>
            <person name="Xuan X."/>
        </authorList>
    </citation>
    <scope>NUCLEOTIDE SEQUENCE</scope>
    <source>
        <strain evidence="9">Selcuk</strain>
    </source>
</reference>
<name>A0A9W5WU56_BABOV</name>
<evidence type="ECO:0000256" key="5">
    <source>
        <dbReference type="ARBA" id="ARBA00023242"/>
    </source>
</evidence>